<dbReference type="AlphaFoldDB" id="A0A8S2ANI9"/>
<dbReference type="EMBL" id="LR999456">
    <property type="protein sequence ID" value="CAE6125590.1"/>
    <property type="molecule type" value="Genomic_DNA"/>
</dbReference>
<dbReference type="Proteomes" id="UP000682877">
    <property type="component" value="Chromosome 6"/>
</dbReference>
<sequence length="150" mass="16914">MNLKRLSLTDIVIDINRVPKKKNLIEATDKAVSKPLARNLKVCGNKGVFSSHGDLAEDLSHISDVEVLVLKQRIYGQRKTVREIVGEEQMSLRMVAQQEAFTLVDIFDKILHSTFIYVLDLVTTGFSAFSLHELFSLSVSRTIRSNPEVK</sequence>
<protein>
    <submittedName>
        <fullName evidence="1">Uncharacterized protein</fullName>
    </submittedName>
</protein>
<evidence type="ECO:0000313" key="2">
    <source>
        <dbReference type="Proteomes" id="UP000682877"/>
    </source>
</evidence>
<evidence type="ECO:0000313" key="1">
    <source>
        <dbReference type="EMBL" id="CAE6125590.1"/>
    </source>
</evidence>
<reference evidence="1" key="1">
    <citation type="submission" date="2021-01" db="EMBL/GenBank/DDBJ databases">
        <authorList>
            <person name="Bezrukov I."/>
        </authorList>
    </citation>
    <scope>NUCLEOTIDE SEQUENCE</scope>
</reference>
<accession>A0A8S2ANI9</accession>
<keyword evidence="2" id="KW-1185">Reference proteome</keyword>
<name>A0A8S2ANI9_ARAAE</name>
<gene>
    <name evidence="1" type="ORF">AARE701A_LOCUS16357</name>
</gene>
<proteinExistence type="predicted"/>
<organism evidence="1 2">
    <name type="scientific">Arabidopsis arenosa</name>
    <name type="common">Sand rock-cress</name>
    <name type="synonym">Cardaminopsis arenosa</name>
    <dbReference type="NCBI Taxonomy" id="38785"/>
    <lineage>
        <taxon>Eukaryota</taxon>
        <taxon>Viridiplantae</taxon>
        <taxon>Streptophyta</taxon>
        <taxon>Embryophyta</taxon>
        <taxon>Tracheophyta</taxon>
        <taxon>Spermatophyta</taxon>
        <taxon>Magnoliopsida</taxon>
        <taxon>eudicotyledons</taxon>
        <taxon>Gunneridae</taxon>
        <taxon>Pentapetalae</taxon>
        <taxon>rosids</taxon>
        <taxon>malvids</taxon>
        <taxon>Brassicales</taxon>
        <taxon>Brassicaceae</taxon>
        <taxon>Camelineae</taxon>
        <taxon>Arabidopsis</taxon>
    </lineage>
</organism>